<dbReference type="Pfam" id="PF17919">
    <property type="entry name" value="RT_RNaseH_2"/>
    <property type="match status" value="1"/>
</dbReference>
<reference evidence="2 3" key="1">
    <citation type="journal article" date="2012" name="Genome Biol.">
        <title>Sequencing three crocodilian genomes to illuminate the evolution of archosaurs and amniotes.</title>
        <authorList>
            <person name="St John J.A."/>
            <person name="Braun E.L."/>
            <person name="Isberg S.R."/>
            <person name="Miles L.G."/>
            <person name="Chong A.Y."/>
            <person name="Gongora J."/>
            <person name="Dalzell P."/>
            <person name="Moran C."/>
            <person name="Bed'hom B."/>
            <person name="Abzhanov A."/>
            <person name="Burgess S.C."/>
            <person name="Cooksey A.M."/>
            <person name="Castoe T.A."/>
            <person name="Crawford N.G."/>
            <person name="Densmore L.D."/>
            <person name="Drew J.C."/>
            <person name="Edwards S.V."/>
            <person name="Faircloth B.C."/>
            <person name="Fujita M.K."/>
            <person name="Greenwold M.J."/>
            <person name="Hoffmann F.G."/>
            <person name="Howard J.M."/>
            <person name="Iguchi T."/>
            <person name="Janes D.E."/>
            <person name="Khan S.Y."/>
            <person name="Kohno S."/>
            <person name="de Koning A.J."/>
            <person name="Lance S.L."/>
            <person name="McCarthy F.M."/>
            <person name="McCormack J.E."/>
            <person name="Merchant M.E."/>
            <person name="Peterson D.G."/>
            <person name="Pollock D.D."/>
            <person name="Pourmand N."/>
            <person name="Raney B.J."/>
            <person name="Roessler K.A."/>
            <person name="Sanford J.R."/>
            <person name="Sawyer R.H."/>
            <person name="Schmidt C.J."/>
            <person name="Triplett E.W."/>
            <person name="Tuberville T.D."/>
            <person name="Venegas-Anaya M."/>
            <person name="Howard J.T."/>
            <person name="Jarvis E.D."/>
            <person name="Guillette L.J.Jr."/>
            <person name="Glenn T.C."/>
            <person name="Green R.E."/>
            <person name="Ray D.A."/>
        </authorList>
    </citation>
    <scope>NUCLEOTIDE SEQUENCE [LARGE SCALE GENOMIC DNA]</scope>
    <source>
        <strain evidence="2">KSC_2009_1</strain>
    </source>
</reference>
<sequence>MDCSYVVGKENTAWSHPVIKAWVDGRPVQATLDLGHAQSMTDASETAVVAILTQEEGDIERPIAYASHKLLPAEKRC</sequence>
<organism evidence="2 3">
    <name type="scientific">Alligator mississippiensis</name>
    <name type="common">American alligator</name>
    <dbReference type="NCBI Taxonomy" id="8496"/>
    <lineage>
        <taxon>Eukaryota</taxon>
        <taxon>Metazoa</taxon>
        <taxon>Chordata</taxon>
        <taxon>Craniata</taxon>
        <taxon>Vertebrata</taxon>
        <taxon>Euteleostomi</taxon>
        <taxon>Archelosauria</taxon>
        <taxon>Archosauria</taxon>
        <taxon>Crocodylia</taxon>
        <taxon>Alligatoridae</taxon>
        <taxon>Alligatorinae</taxon>
        <taxon>Alligator</taxon>
    </lineage>
</organism>
<feature type="domain" description="Reverse transcriptase/retrotransposon-derived protein RNase H-like" evidence="1">
    <location>
        <begin position="40"/>
        <end position="76"/>
    </location>
</feature>
<gene>
    <name evidence="2" type="ORF">Y1Q_0007930</name>
</gene>
<comment type="caution">
    <text evidence="2">The sequence shown here is derived from an EMBL/GenBank/DDBJ whole genome shotgun (WGS) entry which is preliminary data.</text>
</comment>
<evidence type="ECO:0000259" key="1">
    <source>
        <dbReference type="Pfam" id="PF17919"/>
    </source>
</evidence>
<dbReference type="SUPFAM" id="SSF56672">
    <property type="entry name" value="DNA/RNA polymerases"/>
    <property type="match status" value="1"/>
</dbReference>
<evidence type="ECO:0000313" key="2">
    <source>
        <dbReference type="EMBL" id="KYO35342.1"/>
    </source>
</evidence>
<dbReference type="Proteomes" id="UP000050525">
    <property type="component" value="Unassembled WGS sequence"/>
</dbReference>
<dbReference type="AlphaFoldDB" id="A0A151NEV7"/>
<keyword evidence="3" id="KW-1185">Reference proteome</keyword>
<dbReference type="InterPro" id="IPR043502">
    <property type="entry name" value="DNA/RNA_pol_sf"/>
</dbReference>
<name>A0A151NEV7_ALLMI</name>
<accession>A0A151NEV7</accession>
<dbReference type="Gene3D" id="3.10.20.370">
    <property type="match status" value="1"/>
</dbReference>
<proteinExistence type="predicted"/>
<dbReference type="InterPro" id="IPR041577">
    <property type="entry name" value="RT_RNaseH_2"/>
</dbReference>
<dbReference type="EMBL" id="AKHW03003201">
    <property type="protein sequence ID" value="KYO35342.1"/>
    <property type="molecule type" value="Genomic_DNA"/>
</dbReference>
<evidence type="ECO:0000313" key="3">
    <source>
        <dbReference type="Proteomes" id="UP000050525"/>
    </source>
</evidence>
<protein>
    <recommendedName>
        <fullName evidence="1">Reverse transcriptase/retrotransposon-derived protein RNase H-like domain-containing protein</fullName>
    </recommendedName>
</protein>